<evidence type="ECO:0000256" key="2">
    <source>
        <dbReference type="ARBA" id="ARBA00022475"/>
    </source>
</evidence>
<feature type="domain" description="Type II secretion system protein GspF" evidence="8">
    <location>
        <begin position="253"/>
        <end position="388"/>
    </location>
</feature>
<keyword evidence="4 7" id="KW-1133">Transmembrane helix</keyword>
<proteinExistence type="predicted"/>
<evidence type="ECO:0000256" key="4">
    <source>
        <dbReference type="ARBA" id="ARBA00022989"/>
    </source>
</evidence>
<name>A0A7X3MD65_9FIRM</name>
<keyword evidence="10" id="KW-1185">Reference proteome</keyword>
<sequence length="395" mass="45528">MLVIGGILLASDFMQSVRETDGVIERNSYGKGSKLEDLEVTVQGKAEKIPIEVEIAERQYSSKEVLEVFDRIISRMDELILGENKSLDRIEQDMVLLTKIPDAPVEVSWELDRYDVLNVRGEIQPDNLKEEGTLVNLSAVLTYRENAEEQALYQCTVKVFPRTLDEDEKVRKRIEEEIQKQEKECRTSKLVKLPDKVLNREAVYYQKMDFRGLVLVIMAALIGVLLYALEIQKRGKEKEKKKGQMLLDYPEILNKMSLFLGAGMTAKRAWRKVVEDYERQKESWGERYAYEEMKRTCHEMDSGVRESESYENFGRRCDIQVYVRFGALLSQNLRKGTKGLTQLLKLEAIQAFEERKARAKRLGEEAGTKLLLPMFLMLAIVLVIVIVPAFLSVQI</sequence>
<feature type="coiled-coil region" evidence="6">
    <location>
        <begin position="164"/>
        <end position="191"/>
    </location>
</feature>
<comment type="caution">
    <text evidence="9">The sequence shown here is derived from an EMBL/GenBank/DDBJ whole genome shotgun (WGS) entry which is preliminary data.</text>
</comment>
<comment type="subcellular location">
    <subcellularLocation>
        <location evidence="1">Cell membrane</location>
        <topology evidence="1">Multi-pass membrane protein</topology>
    </subcellularLocation>
</comment>
<dbReference type="Proteomes" id="UP000460412">
    <property type="component" value="Unassembled WGS sequence"/>
</dbReference>
<dbReference type="EMBL" id="WUQX01000001">
    <property type="protein sequence ID" value="MXP74250.1"/>
    <property type="molecule type" value="Genomic_DNA"/>
</dbReference>
<dbReference type="InterPro" id="IPR018076">
    <property type="entry name" value="T2SS_GspF_dom"/>
</dbReference>
<dbReference type="Pfam" id="PF00482">
    <property type="entry name" value="T2SSF"/>
    <property type="match status" value="1"/>
</dbReference>
<organism evidence="9 10">
    <name type="scientific">Sporofaciens musculi</name>
    <dbReference type="NCBI Taxonomy" id="2681861"/>
    <lineage>
        <taxon>Bacteria</taxon>
        <taxon>Bacillati</taxon>
        <taxon>Bacillota</taxon>
        <taxon>Clostridia</taxon>
        <taxon>Lachnospirales</taxon>
        <taxon>Lachnospiraceae</taxon>
        <taxon>Sporofaciens</taxon>
    </lineage>
</organism>
<dbReference type="PANTHER" id="PTHR35007">
    <property type="entry name" value="INTEGRAL MEMBRANE PROTEIN-RELATED"/>
    <property type="match status" value="1"/>
</dbReference>
<keyword evidence="6" id="KW-0175">Coiled coil</keyword>
<keyword evidence="5 7" id="KW-0472">Membrane</keyword>
<evidence type="ECO:0000256" key="5">
    <source>
        <dbReference type="ARBA" id="ARBA00023136"/>
    </source>
</evidence>
<dbReference type="GO" id="GO:0005886">
    <property type="term" value="C:plasma membrane"/>
    <property type="evidence" value="ECO:0007669"/>
    <property type="project" value="UniProtKB-SubCell"/>
</dbReference>
<dbReference type="PANTHER" id="PTHR35007:SF2">
    <property type="entry name" value="PILUS ASSEMBLE PROTEIN"/>
    <property type="match status" value="1"/>
</dbReference>
<reference evidence="9 10" key="1">
    <citation type="submission" date="2019-12" db="EMBL/GenBank/DDBJ databases">
        <title>Sporaefaciens musculi gen. nov., sp. nov., a novel bacterium isolated from the caecum of an obese mouse.</title>
        <authorList>
            <person name="Rasmussen T.S."/>
            <person name="Streidl T."/>
            <person name="Hitch T.C.A."/>
            <person name="Wortmann E."/>
            <person name="Deptula P."/>
            <person name="Hansen M."/>
            <person name="Nielsen D.S."/>
            <person name="Clavel T."/>
            <person name="Vogensen F.K."/>
        </authorList>
    </citation>
    <scope>NUCLEOTIDE SEQUENCE [LARGE SCALE GENOMIC DNA]</scope>
    <source>
        <strain evidence="9 10">WCA-9-b2</strain>
    </source>
</reference>
<evidence type="ECO:0000313" key="9">
    <source>
        <dbReference type="EMBL" id="MXP74250.1"/>
    </source>
</evidence>
<evidence type="ECO:0000259" key="8">
    <source>
        <dbReference type="Pfam" id="PF00482"/>
    </source>
</evidence>
<gene>
    <name evidence="9" type="ORF">GN277_02070</name>
</gene>
<evidence type="ECO:0000256" key="1">
    <source>
        <dbReference type="ARBA" id="ARBA00004651"/>
    </source>
</evidence>
<feature type="transmembrane region" description="Helical" evidence="7">
    <location>
        <begin position="370"/>
        <end position="391"/>
    </location>
</feature>
<evidence type="ECO:0000256" key="3">
    <source>
        <dbReference type="ARBA" id="ARBA00022692"/>
    </source>
</evidence>
<feature type="transmembrane region" description="Helical" evidence="7">
    <location>
        <begin position="210"/>
        <end position="229"/>
    </location>
</feature>
<protein>
    <recommendedName>
        <fullName evidence="8">Type II secretion system protein GspF domain-containing protein</fullName>
    </recommendedName>
</protein>
<accession>A0A7X3MD65</accession>
<keyword evidence="2" id="KW-1003">Cell membrane</keyword>
<evidence type="ECO:0000256" key="7">
    <source>
        <dbReference type="SAM" id="Phobius"/>
    </source>
</evidence>
<keyword evidence="3 7" id="KW-0812">Transmembrane</keyword>
<evidence type="ECO:0000256" key="6">
    <source>
        <dbReference type="SAM" id="Coils"/>
    </source>
</evidence>
<dbReference type="AlphaFoldDB" id="A0A7X3MD65"/>
<evidence type="ECO:0000313" key="10">
    <source>
        <dbReference type="Proteomes" id="UP000460412"/>
    </source>
</evidence>